<sequence length="198" mass="21341">MKAAARLRNLVPVGAAAEGDGSSSSGGTGSTAAAEFEELSLGNGYRLPVQEIRDIVDAPPLPNLTLPPRKDKILFLKRNSLPNLADLARPEEKLAGLRIDGKSYCRSRMSSYTGISVYQILEDYTLGPEREISGLPSGAKINFVTWSNDGSYLAFAIRTNEDDGSSSMLRLWVADMDAGNARPLFKAADICLNAVFDK</sequence>
<dbReference type="OrthoDB" id="43744at2759"/>
<reference evidence="2 3" key="1">
    <citation type="journal article" date="2013" name="BMC Genomics">
        <title>The miniature genome of a carnivorous plant Genlisea aurea contains a low number of genes and short non-coding sequences.</title>
        <authorList>
            <person name="Leushkin E.V."/>
            <person name="Sutormin R.A."/>
            <person name="Nabieva E.R."/>
            <person name="Penin A.A."/>
            <person name="Kondrashov A.S."/>
            <person name="Logacheva M.D."/>
        </authorList>
    </citation>
    <scope>NUCLEOTIDE SEQUENCE [LARGE SCALE GENOMIC DNA]</scope>
</reference>
<proteinExistence type="predicted"/>
<dbReference type="EMBL" id="AUSU01007974">
    <property type="protein sequence ID" value="EPS59919.1"/>
    <property type="molecule type" value="Genomic_DNA"/>
</dbReference>
<dbReference type="PANTHER" id="PTHR42776:SF28">
    <property type="entry name" value="GLUTAMYL ENDOPEPTIDASE, CHLOROPLASTIC-RELATED"/>
    <property type="match status" value="1"/>
</dbReference>
<protein>
    <submittedName>
        <fullName evidence="2">Uncharacterized protein</fullName>
    </submittedName>
</protein>
<evidence type="ECO:0000313" key="3">
    <source>
        <dbReference type="Proteomes" id="UP000015453"/>
    </source>
</evidence>
<comment type="caution">
    <text evidence="2">The sequence shown here is derived from an EMBL/GenBank/DDBJ whole genome shotgun (WGS) entry which is preliminary data.</text>
</comment>
<keyword evidence="1" id="KW-0378">Hydrolase</keyword>
<accession>S8BZV2</accession>
<dbReference type="Proteomes" id="UP000015453">
    <property type="component" value="Unassembled WGS sequence"/>
</dbReference>
<dbReference type="PANTHER" id="PTHR42776">
    <property type="entry name" value="SERINE PEPTIDASE S9 FAMILY MEMBER"/>
    <property type="match status" value="1"/>
</dbReference>
<organism evidence="2 3">
    <name type="scientific">Genlisea aurea</name>
    <dbReference type="NCBI Taxonomy" id="192259"/>
    <lineage>
        <taxon>Eukaryota</taxon>
        <taxon>Viridiplantae</taxon>
        <taxon>Streptophyta</taxon>
        <taxon>Embryophyta</taxon>
        <taxon>Tracheophyta</taxon>
        <taxon>Spermatophyta</taxon>
        <taxon>Magnoliopsida</taxon>
        <taxon>eudicotyledons</taxon>
        <taxon>Gunneridae</taxon>
        <taxon>Pentapetalae</taxon>
        <taxon>asterids</taxon>
        <taxon>lamiids</taxon>
        <taxon>Lamiales</taxon>
        <taxon>Lentibulariaceae</taxon>
        <taxon>Genlisea</taxon>
    </lineage>
</organism>
<dbReference type="GO" id="GO:0004252">
    <property type="term" value="F:serine-type endopeptidase activity"/>
    <property type="evidence" value="ECO:0007669"/>
    <property type="project" value="TreeGrafter"/>
</dbReference>
<gene>
    <name evidence="2" type="ORF">M569_14885</name>
</gene>
<dbReference type="SUPFAM" id="SSF82171">
    <property type="entry name" value="DPP6 N-terminal domain-like"/>
    <property type="match status" value="1"/>
</dbReference>
<name>S8BZV2_9LAMI</name>
<evidence type="ECO:0000256" key="1">
    <source>
        <dbReference type="ARBA" id="ARBA00022801"/>
    </source>
</evidence>
<keyword evidence="3" id="KW-1185">Reference proteome</keyword>
<dbReference type="InterPro" id="IPR011042">
    <property type="entry name" value="6-blade_b-propeller_TolB-like"/>
</dbReference>
<evidence type="ECO:0000313" key="2">
    <source>
        <dbReference type="EMBL" id="EPS59919.1"/>
    </source>
</evidence>
<dbReference type="AlphaFoldDB" id="S8BZV2"/>
<dbReference type="Gene3D" id="2.120.10.30">
    <property type="entry name" value="TolB, C-terminal domain"/>
    <property type="match status" value="1"/>
</dbReference>